<name>A0ABD2J733_HETSC</name>
<dbReference type="EMBL" id="JBICCN010000219">
    <property type="protein sequence ID" value="KAL3085953.1"/>
    <property type="molecule type" value="Genomic_DNA"/>
</dbReference>
<sequence length="157" mass="18406">MHCIIQFGSGQLYYSPVLLDDVKLREYLVIFRFFDYGKSGQLPHQEFKRSLWALGRLPFMDEQPEFERILDVVDPHRDGFITRQAFMAYLVNGRGINATATTRIILWMSWVWMSWAWMSWGMDELGMDELGMGELGMDESGLDELGLPRTRKRTESR</sequence>
<dbReference type="SUPFAM" id="SSF47473">
    <property type="entry name" value="EF-hand"/>
    <property type="match status" value="1"/>
</dbReference>
<comment type="caution">
    <text evidence="1">The sequence shown here is derived from an EMBL/GenBank/DDBJ whole genome shotgun (WGS) entry which is preliminary data.</text>
</comment>
<accession>A0ABD2J733</accession>
<protein>
    <submittedName>
        <fullName evidence="1">Uncharacterized protein</fullName>
    </submittedName>
</protein>
<gene>
    <name evidence="1" type="ORF">niasHS_008995</name>
</gene>
<dbReference type="InterPro" id="IPR011992">
    <property type="entry name" value="EF-hand-dom_pair"/>
</dbReference>
<keyword evidence="2" id="KW-1185">Reference proteome</keyword>
<evidence type="ECO:0000313" key="1">
    <source>
        <dbReference type="EMBL" id="KAL3085953.1"/>
    </source>
</evidence>
<dbReference type="Proteomes" id="UP001620645">
    <property type="component" value="Unassembled WGS sequence"/>
</dbReference>
<evidence type="ECO:0000313" key="2">
    <source>
        <dbReference type="Proteomes" id="UP001620645"/>
    </source>
</evidence>
<reference evidence="1 2" key="1">
    <citation type="submission" date="2024-10" db="EMBL/GenBank/DDBJ databases">
        <authorList>
            <person name="Kim D."/>
        </authorList>
    </citation>
    <scope>NUCLEOTIDE SEQUENCE [LARGE SCALE GENOMIC DNA]</scope>
    <source>
        <strain evidence="1">Taebaek</strain>
    </source>
</reference>
<dbReference type="Gene3D" id="1.10.238.10">
    <property type="entry name" value="EF-hand"/>
    <property type="match status" value="1"/>
</dbReference>
<organism evidence="1 2">
    <name type="scientific">Heterodera schachtii</name>
    <name type="common">Sugarbeet cyst nematode worm</name>
    <name type="synonym">Tylenchus schachtii</name>
    <dbReference type="NCBI Taxonomy" id="97005"/>
    <lineage>
        <taxon>Eukaryota</taxon>
        <taxon>Metazoa</taxon>
        <taxon>Ecdysozoa</taxon>
        <taxon>Nematoda</taxon>
        <taxon>Chromadorea</taxon>
        <taxon>Rhabditida</taxon>
        <taxon>Tylenchina</taxon>
        <taxon>Tylenchomorpha</taxon>
        <taxon>Tylenchoidea</taxon>
        <taxon>Heteroderidae</taxon>
        <taxon>Heteroderinae</taxon>
        <taxon>Heterodera</taxon>
    </lineage>
</organism>
<dbReference type="AlphaFoldDB" id="A0ABD2J733"/>
<proteinExistence type="predicted"/>